<reference evidence="1" key="1">
    <citation type="submission" date="2020-03" db="EMBL/GenBank/DDBJ databases">
        <title>The deep terrestrial virosphere.</title>
        <authorList>
            <person name="Holmfeldt K."/>
            <person name="Nilsson E."/>
            <person name="Simone D."/>
            <person name="Lopez-Fernandez M."/>
            <person name="Wu X."/>
            <person name="de Brujin I."/>
            <person name="Lundin D."/>
            <person name="Andersson A."/>
            <person name="Bertilsson S."/>
            <person name="Dopson M."/>
        </authorList>
    </citation>
    <scope>NUCLEOTIDE SEQUENCE</scope>
    <source>
        <strain evidence="1">TM448B01693</strain>
    </source>
</reference>
<name>A0A6M3XPX0_9ZZZZ</name>
<protein>
    <submittedName>
        <fullName evidence="1">Uncharacterized protein</fullName>
    </submittedName>
</protein>
<sequence>MKKIVFLVFFMAATAFSQNVQIVLERSHVSIGVDKYHGTPKRGRYTNDLTLTYTLTYPLTLKSVHALENALKKAKKLEVSYVDDQGKRRTKTYLGAMPKVKDEMADIEKFKKLKKVKK</sequence>
<evidence type="ECO:0000313" key="1">
    <source>
        <dbReference type="EMBL" id="QJH99822.1"/>
    </source>
</evidence>
<organism evidence="1">
    <name type="scientific">viral metagenome</name>
    <dbReference type="NCBI Taxonomy" id="1070528"/>
    <lineage>
        <taxon>unclassified sequences</taxon>
        <taxon>metagenomes</taxon>
        <taxon>organismal metagenomes</taxon>
    </lineage>
</organism>
<dbReference type="EMBL" id="MT144810">
    <property type="protein sequence ID" value="QJH99822.1"/>
    <property type="molecule type" value="Genomic_DNA"/>
</dbReference>
<accession>A0A6M3XPX0</accession>
<dbReference type="AlphaFoldDB" id="A0A6M3XPX0"/>
<gene>
    <name evidence="1" type="ORF">TM448B01693_0013</name>
</gene>
<proteinExistence type="predicted"/>